<dbReference type="EMBL" id="CP058559">
    <property type="protein sequence ID" value="QNO15987.1"/>
    <property type="molecule type" value="Genomic_DNA"/>
</dbReference>
<accession>A0A7G9WBC5</accession>
<evidence type="ECO:0000256" key="4">
    <source>
        <dbReference type="ARBA" id="ARBA00023136"/>
    </source>
</evidence>
<evidence type="ECO:0000256" key="2">
    <source>
        <dbReference type="ARBA" id="ARBA00022692"/>
    </source>
</evidence>
<sequence>MKKINLIFKKEIKATIRDKKALLTILLPILIYPVLLILFFGFTQITQSSFEEATSLVAVFDDTPEDFVARLEQDPKIHLFIITQETTDEQLKQQDVNAKLTFDEEHNTYIVSYYSTNDSSNQALNRIQRNFRQYQEEYKDGILKEADILDEFESIVSIQEEEISGDIGGRIVAMVLGLILPLIIVLYGVVGTYTISSDLSAGEKERETLETIFSVPIKRFEIIIGKLLACVTVGLLSGLVNILAMFPLVYAISSSIPELSISISFPLFLYLFIMLIPIMILTSAAFIGLGMFSKTYQESQSYGSILFIVFMALSYIPLIPNIELTPVTVLIPITNAMLLMKEAFLGSYSLINTFMALGINLGISLIAVVGMNKLFQSDWVIFGGGN</sequence>
<gene>
    <name evidence="7" type="ORF">HYG86_15025</name>
</gene>
<keyword evidence="3 5" id="KW-1133">Transmembrane helix</keyword>
<evidence type="ECO:0000256" key="5">
    <source>
        <dbReference type="SAM" id="Phobius"/>
    </source>
</evidence>
<dbReference type="RefSeq" id="WP_213166385.1">
    <property type="nucleotide sequence ID" value="NZ_CP058559.1"/>
</dbReference>
<feature type="transmembrane region" description="Helical" evidence="5">
    <location>
        <begin position="347"/>
        <end position="369"/>
    </location>
</feature>
<reference evidence="7 8" key="1">
    <citation type="submission" date="2020-07" db="EMBL/GenBank/DDBJ databases">
        <title>Alkalicella. sp. LB2 genome.</title>
        <authorList>
            <person name="Postec A."/>
            <person name="Quemeneur M."/>
        </authorList>
    </citation>
    <scope>NUCLEOTIDE SEQUENCE [LARGE SCALE GENOMIC DNA]</scope>
    <source>
        <strain evidence="7 8">LB2</strain>
    </source>
</reference>
<comment type="subcellular location">
    <subcellularLocation>
        <location evidence="1">Membrane</location>
        <topology evidence="1">Multi-pass membrane protein</topology>
    </subcellularLocation>
</comment>
<feature type="transmembrane region" description="Helical" evidence="5">
    <location>
        <begin position="21"/>
        <end position="42"/>
    </location>
</feature>
<dbReference type="Proteomes" id="UP000516160">
    <property type="component" value="Chromosome"/>
</dbReference>
<evidence type="ECO:0000256" key="3">
    <source>
        <dbReference type="ARBA" id="ARBA00022989"/>
    </source>
</evidence>
<feature type="transmembrane region" description="Helical" evidence="5">
    <location>
        <begin position="171"/>
        <end position="196"/>
    </location>
</feature>
<dbReference type="Pfam" id="PF12698">
    <property type="entry name" value="ABC2_membrane_3"/>
    <property type="match status" value="1"/>
</dbReference>
<protein>
    <submittedName>
        <fullName evidence="7">ABC transporter permease</fullName>
    </submittedName>
</protein>
<feature type="transmembrane region" description="Helical" evidence="5">
    <location>
        <begin position="301"/>
        <end position="319"/>
    </location>
</feature>
<name>A0A7G9WBC5_ALKCA</name>
<keyword evidence="4 5" id="KW-0472">Membrane</keyword>
<dbReference type="KEGG" id="acae:HYG86_15025"/>
<dbReference type="GO" id="GO:0140359">
    <property type="term" value="F:ABC-type transporter activity"/>
    <property type="evidence" value="ECO:0007669"/>
    <property type="project" value="InterPro"/>
</dbReference>
<dbReference type="AlphaFoldDB" id="A0A7G9WBC5"/>
<organism evidence="7 8">
    <name type="scientific">Alkalicella caledoniensis</name>
    <dbReference type="NCBI Taxonomy" id="2731377"/>
    <lineage>
        <taxon>Bacteria</taxon>
        <taxon>Bacillati</taxon>
        <taxon>Bacillota</taxon>
        <taxon>Clostridia</taxon>
        <taxon>Eubacteriales</taxon>
        <taxon>Proteinivoracaceae</taxon>
        <taxon>Alkalicella</taxon>
    </lineage>
</organism>
<feature type="transmembrane region" description="Helical" evidence="5">
    <location>
        <begin position="267"/>
        <end position="289"/>
    </location>
</feature>
<evidence type="ECO:0000313" key="7">
    <source>
        <dbReference type="EMBL" id="QNO15987.1"/>
    </source>
</evidence>
<keyword evidence="8" id="KW-1185">Reference proteome</keyword>
<dbReference type="GO" id="GO:0016020">
    <property type="term" value="C:membrane"/>
    <property type="evidence" value="ECO:0007669"/>
    <property type="project" value="UniProtKB-SubCell"/>
</dbReference>
<keyword evidence="2 5" id="KW-0812">Transmembrane</keyword>
<dbReference type="PANTHER" id="PTHR43471">
    <property type="entry name" value="ABC TRANSPORTER PERMEASE"/>
    <property type="match status" value="1"/>
</dbReference>
<proteinExistence type="predicted"/>
<dbReference type="PANTHER" id="PTHR43471:SF3">
    <property type="entry name" value="ABC TRANSPORTER PERMEASE PROTEIN NATB"/>
    <property type="match status" value="1"/>
</dbReference>
<evidence type="ECO:0000256" key="1">
    <source>
        <dbReference type="ARBA" id="ARBA00004141"/>
    </source>
</evidence>
<feature type="domain" description="ABC-2 type transporter transmembrane" evidence="6">
    <location>
        <begin position="29"/>
        <end position="368"/>
    </location>
</feature>
<evidence type="ECO:0000313" key="8">
    <source>
        <dbReference type="Proteomes" id="UP000516160"/>
    </source>
</evidence>
<feature type="transmembrane region" description="Helical" evidence="5">
    <location>
        <begin position="227"/>
        <end position="252"/>
    </location>
</feature>
<evidence type="ECO:0000259" key="6">
    <source>
        <dbReference type="Pfam" id="PF12698"/>
    </source>
</evidence>
<dbReference type="InterPro" id="IPR013525">
    <property type="entry name" value="ABC2_TM"/>
</dbReference>